<evidence type="ECO:0008006" key="3">
    <source>
        <dbReference type="Google" id="ProtNLM"/>
    </source>
</evidence>
<proteinExistence type="predicted"/>
<protein>
    <recommendedName>
        <fullName evidence="3">PpiC domain-containing protein</fullName>
    </recommendedName>
</protein>
<keyword evidence="2" id="KW-1185">Reference proteome</keyword>
<name>A0ABT1AVA5_9FLAO</name>
<dbReference type="Proteomes" id="UP001206312">
    <property type="component" value="Unassembled WGS sequence"/>
</dbReference>
<evidence type="ECO:0000313" key="1">
    <source>
        <dbReference type="EMBL" id="MCO5723993.1"/>
    </source>
</evidence>
<dbReference type="EMBL" id="JAMXIB010000002">
    <property type="protein sequence ID" value="MCO5723993.1"/>
    <property type="molecule type" value="Genomic_DNA"/>
</dbReference>
<dbReference type="RefSeq" id="WP_252740365.1">
    <property type="nucleotide sequence ID" value="NZ_JAMXIB010000002.1"/>
</dbReference>
<gene>
    <name evidence="1" type="ORF">NG653_03940</name>
</gene>
<reference evidence="1 2" key="1">
    <citation type="submission" date="2022-06" db="EMBL/GenBank/DDBJ databases">
        <authorList>
            <person name="Xuan X."/>
        </authorList>
    </citation>
    <scope>NUCLEOTIDE SEQUENCE [LARGE SCALE GENOMIC DNA]</scope>
    <source>
        <strain evidence="1 2">2V75</strain>
    </source>
</reference>
<comment type="caution">
    <text evidence="1">The sequence shown here is derived from an EMBL/GenBank/DDBJ whole genome shotgun (WGS) entry which is preliminary data.</text>
</comment>
<accession>A0ABT1AVA5</accession>
<evidence type="ECO:0000313" key="2">
    <source>
        <dbReference type="Proteomes" id="UP001206312"/>
    </source>
</evidence>
<sequence>MEYLLTTRPFWRAKKAFAAVGLLLAPYFSYGQTTRVEEGLFQCIRNAFTDGGQSLEGLMASFEAELMAEGLLESPEGADYRGLLQRIASGQGVIRPADRYFGPRYRGLERDTAALKSCWLSLPVPTRPVDSVLLRFEAFRERLLHEAIDPPQEAASYLDLLSEADFELPYYRLFTYELIDRQAYSTEFAPAPFTSLEALGALNSSGANVFRVYLNEEDQLIVADQVVTPQQMGALVAGHAQTFEQSALYVLQVEADVKYGSFVGLKDQIALAISQVRDTYARRNLGKTLTELDPQEREAVYEKYPIRIVSP</sequence>
<organism evidence="1 2">
    <name type="scientific">Robiginitalea marina</name>
    <dbReference type="NCBI Taxonomy" id="2954105"/>
    <lineage>
        <taxon>Bacteria</taxon>
        <taxon>Pseudomonadati</taxon>
        <taxon>Bacteroidota</taxon>
        <taxon>Flavobacteriia</taxon>
        <taxon>Flavobacteriales</taxon>
        <taxon>Flavobacteriaceae</taxon>
        <taxon>Robiginitalea</taxon>
    </lineage>
</organism>